<evidence type="ECO:0000313" key="2">
    <source>
        <dbReference type="EMBL" id="VDN49596.1"/>
    </source>
</evidence>
<evidence type="ECO:0000256" key="1">
    <source>
        <dbReference type="SAM" id="Phobius"/>
    </source>
</evidence>
<evidence type="ECO:0000313" key="4">
    <source>
        <dbReference type="WBParaSite" id="GPUH_0002689501-mRNA-1"/>
    </source>
</evidence>
<gene>
    <name evidence="2" type="ORF">GPUH_LOCUS26866</name>
</gene>
<keyword evidence="1" id="KW-0812">Transmembrane</keyword>
<dbReference type="Gene3D" id="3.30.450.50">
    <property type="entry name" value="Longin domain"/>
    <property type="match status" value="1"/>
</dbReference>
<accession>A0A183F0X4</accession>
<reference evidence="2 3" key="2">
    <citation type="submission" date="2018-11" db="EMBL/GenBank/DDBJ databases">
        <authorList>
            <consortium name="Pathogen Informatics"/>
        </authorList>
    </citation>
    <scope>NUCLEOTIDE SEQUENCE [LARGE SCALE GENOMIC DNA]</scope>
</reference>
<name>A0A183F0X4_9BILA</name>
<feature type="transmembrane region" description="Helical" evidence="1">
    <location>
        <begin position="12"/>
        <end position="36"/>
    </location>
</feature>
<dbReference type="EMBL" id="UYRT01115115">
    <property type="protein sequence ID" value="VDN49596.1"/>
    <property type="molecule type" value="Genomic_DNA"/>
</dbReference>
<keyword evidence="1" id="KW-1133">Transmembrane helix</keyword>
<dbReference type="AlphaFoldDB" id="A0A183F0X4"/>
<keyword evidence="3" id="KW-1185">Reference proteome</keyword>
<protein>
    <submittedName>
        <fullName evidence="4">WS_DGAT_C domain-containing protein</fullName>
    </submittedName>
</protein>
<organism evidence="4">
    <name type="scientific">Gongylonema pulchrum</name>
    <dbReference type="NCBI Taxonomy" id="637853"/>
    <lineage>
        <taxon>Eukaryota</taxon>
        <taxon>Metazoa</taxon>
        <taxon>Ecdysozoa</taxon>
        <taxon>Nematoda</taxon>
        <taxon>Chromadorea</taxon>
        <taxon>Rhabditida</taxon>
        <taxon>Spirurina</taxon>
        <taxon>Spiruromorpha</taxon>
        <taxon>Spiruroidea</taxon>
        <taxon>Gongylonematidae</taxon>
        <taxon>Gongylonema</taxon>
    </lineage>
</organism>
<sequence length="75" mass="8295">MIVPASLGRVAVYFVLFFRLGNLANIRLAMVLLTLIARSADGLILATSIEGSDEPDHNMVKYTNQAKMLFRKLNA</sequence>
<dbReference type="SUPFAM" id="SSF64356">
    <property type="entry name" value="SNARE-like"/>
    <property type="match status" value="1"/>
</dbReference>
<keyword evidence="1" id="KW-0472">Membrane</keyword>
<evidence type="ECO:0000313" key="3">
    <source>
        <dbReference type="Proteomes" id="UP000271098"/>
    </source>
</evidence>
<dbReference type="Proteomes" id="UP000271098">
    <property type="component" value="Unassembled WGS sequence"/>
</dbReference>
<reference evidence="4" key="1">
    <citation type="submission" date="2016-06" db="UniProtKB">
        <authorList>
            <consortium name="WormBaseParasite"/>
        </authorList>
    </citation>
    <scope>IDENTIFICATION</scope>
</reference>
<proteinExistence type="predicted"/>
<dbReference type="InterPro" id="IPR011012">
    <property type="entry name" value="Longin-like_dom_sf"/>
</dbReference>
<dbReference type="WBParaSite" id="GPUH_0002689501-mRNA-1">
    <property type="protein sequence ID" value="GPUH_0002689501-mRNA-1"/>
    <property type="gene ID" value="GPUH_0002689501"/>
</dbReference>
<dbReference type="OrthoDB" id="1719357at2759"/>